<dbReference type="PANTHER" id="PTHR43806">
    <property type="entry name" value="PEPTIDASE S8"/>
    <property type="match status" value="1"/>
</dbReference>
<evidence type="ECO:0000256" key="7">
    <source>
        <dbReference type="SAM" id="Phobius"/>
    </source>
</evidence>
<evidence type="ECO:0000313" key="10">
    <source>
        <dbReference type="EMBL" id="SDG92780.1"/>
    </source>
</evidence>
<dbReference type="PANTHER" id="PTHR43806:SF11">
    <property type="entry name" value="CEREVISIN-RELATED"/>
    <property type="match status" value="1"/>
</dbReference>
<name>A0A1G7Y9X8_9ACTN</name>
<dbReference type="GO" id="GO:0006508">
    <property type="term" value="P:proteolysis"/>
    <property type="evidence" value="ECO:0007669"/>
    <property type="project" value="UniProtKB-KW"/>
</dbReference>
<dbReference type="PRINTS" id="PR00723">
    <property type="entry name" value="SUBTILISIN"/>
</dbReference>
<feature type="region of interest" description="Disordered" evidence="6">
    <location>
        <begin position="358"/>
        <end position="421"/>
    </location>
</feature>
<dbReference type="Proteomes" id="UP000198923">
    <property type="component" value="Unassembled WGS sequence"/>
</dbReference>
<dbReference type="PROSITE" id="PS51318">
    <property type="entry name" value="TAT"/>
    <property type="match status" value="1"/>
</dbReference>
<dbReference type="InterPro" id="IPR000209">
    <property type="entry name" value="Peptidase_S8/S53_dom"/>
</dbReference>
<feature type="transmembrane region" description="Helical" evidence="7">
    <location>
        <begin position="432"/>
        <end position="455"/>
    </location>
</feature>
<gene>
    <name evidence="10" type="ORF">SAMN05421505_109145</name>
</gene>
<evidence type="ECO:0000256" key="3">
    <source>
        <dbReference type="ARBA" id="ARBA00022801"/>
    </source>
</evidence>
<evidence type="ECO:0000256" key="5">
    <source>
        <dbReference type="PROSITE-ProRule" id="PRU01240"/>
    </source>
</evidence>
<organism evidence="10 11">
    <name type="scientific">Sinosporangium album</name>
    <dbReference type="NCBI Taxonomy" id="504805"/>
    <lineage>
        <taxon>Bacteria</taxon>
        <taxon>Bacillati</taxon>
        <taxon>Actinomycetota</taxon>
        <taxon>Actinomycetes</taxon>
        <taxon>Streptosporangiales</taxon>
        <taxon>Streptosporangiaceae</taxon>
        <taxon>Sinosporangium</taxon>
    </lineage>
</organism>
<keyword evidence="7" id="KW-0472">Membrane</keyword>
<dbReference type="EMBL" id="FNCN01000009">
    <property type="protein sequence ID" value="SDG92780.1"/>
    <property type="molecule type" value="Genomic_DNA"/>
</dbReference>
<feature type="domain" description="Peptidase S8/S53" evidence="9">
    <location>
        <begin position="60"/>
        <end position="327"/>
    </location>
</feature>
<evidence type="ECO:0000313" key="11">
    <source>
        <dbReference type="Proteomes" id="UP000198923"/>
    </source>
</evidence>
<feature type="active site" description="Charge relay system" evidence="5">
    <location>
        <position position="69"/>
    </location>
</feature>
<keyword evidence="7" id="KW-0812">Transmembrane</keyword>
<feature type="chain" id="PRO_5011764196" evidence="8">
    <location>
        <begin position="34"/>
        <end position="478"/>
    </location>
</feature>
<dbReference type="RefSeq" id="WP_245691014.1">
    <property type="nucleotide sequence ID" value="NZ_FNCN01000009.1"/>
</dbReference>
<feature type="compositionally biased region" description="Low complexity" evidence="6">
    <location>
        <begin position="400"/>
        <end position="415"/>
    </location>
</feature>
<dbReference type="Gene3D" id="3.40.50.200">
    <property type="entry name" value="Peptidase S8/S53 domain"/>
    <property type="match status" value="1"/>
</dbReference>
<dbReference type="Pfam" id="PF00082">
    <property type="entry name" value="Peptidase_S8"/>
    <property type="match status" value="1"/>
</dbReference>
<dbReference type="InterPro" id="IPR050131">
    <property type="entry name" value="Peptidase_S8_subtilisin-like"/>
</dbReference>
<dbReference type="InterPro" id="IPR023827">
    <property type="entry name" value="Peptidase_S8_Asp-AS"/>
</dbReference>
<feature type="signal peptide" evidence="8">
    <location>
        <begin position="1"/>
        <end position="33"/>
    </location>
</feature>
<keyword evidence="8" id="KW-0732">Signal</keyword>
<keyword evidence="4 5" id="KW-0720">Serine protease</keyword>
<feature type="active site" description="Charge relay system" evidence="5">
    <location>
        <position position="279"/>
    </location>
</feature>
<evidence type="ECO:0000256" key="8">
    <source>
        <dbReference type="SAM" id="SignalP"/>
    </source>
</evidence>
<sequence length="478" mass="48082">MLRAVRRRVVALALGTAAALAVPSAFLAPPAQAFEDGVRGGQAKVLDTLDLPEAWRVTKGEGVVVAVLDSGVDPVHRDLQGSVIVGKDFTEGANPPNVPPRRLHGTYMASLIAGHGHGLGGEDGVIGVAPESRVLSVRVILEDEEPGFRAFNSDPRFEDVVAKGIRYAVDQGADVINMSISKELATEKERAAIGYAVSKGVVLVAAAGNDGAPAPGGTGFAPYSYPAAFPGVVSVAAADHGLRRASFSNWNPSVLLAAPGVDILGAGPGDEYWVGKGTSQATALVSGVVALIKAEHPNLPPALVIQALTAGAIKRPTGGYDTDLGFGVVNAARSLAEAARLARYTFVADGSHAHDPARVLGAGKGAKRNASGGTAGNAGEGMGGGTGGGTGEGTAGNAGGNTERGAAGSARQGRATPPPVEVVRRDSSRITIYGGVAVVAGIAALVSVGVIALLVGRARRVTPEPVTFLISAQPGSGE</sequence>
<feature type="active site" description="Charge relay system" evidence="5">
    <location>
        <position position="104"/>
    </location>
</feature>
<dbReference type="PROSITE" id="PS00136">
    <property type="entry name" value="SUBTILASE_ASP"/>
    <property type="match status" value="1"/>
</dbReference>
<dbReference type="InterPro" id="IPR006311">
    <property type="entry name" value="TAT_signal"/>
</dbReference>
<reference evidence="10 11" key="1">
    <citation type="submission" date="2016-10" db="EMBL/GenBank/DDBJ databases">
        <authorList>
            <person name="de Groot N.N."/>
        </authorList>
    </citation>
    <scope>NUCLEOTIDE SEQUENCE [LARGE SCALE GENOMIC DNA]</scope>
    <source>
        <strain evidence="10 11">CPCC 201354</strain>
    </source>
</reference>
<dbReference type="InterPro" id="IPR036852">
    <property type="entry name" value="Peptidase_S8/S53_dom_sf"/>
</dbReference>
<dbReference type="InterPro" id="IPR015500">
    <property type="entry name" value="Peptidase_S8_subtilisin-rel"/>
</dbReference>
<proteinExistence type="inferred from homology"/>
<keyword evidence="7" id="KW-1133">Transmembrane helix</keyword>
<evidence type="ECO:0000256" key="1">
    <source>
        <dbReference type="ARBA" id="ARBA00011073"/>
    </source>
</evidence>
<keyword evidence="3 5" id="KW-0378">Hydrolase</keyword>
<feature type="compositionally biased region" description="Gly residues" evidence="6">
    <location>
        <begin position="373"/>
        <end position="399"/>
    </location>
</feature>
<evidence type="ECO:0000256" key="6">
    <source>
        <dbReference type="SAM" id="MobiDB-lite"/>
    </source>
</evidence>
<keyword evidence="2 5" id="KW-0645">Protease</keyword>
<evidence type="ECO:0000256" key="4">
    <source>
        <dbReference type="ARBA" id="ARBA00022825"/>
    </source>
</evidence>
<comment type="similarity">
    <text evidence="1 5">Belongs to the peptidase S8 family.</text>
</comment>
<evidence type="ECO:0000256" key="2">
    <source>
        <dbReference type="ARBA" id="ARBA00022670"/>
    </source>
</evidence>
<dbReference type="AlphaFoldDB" id="A0A1G7Y9X8"/>
<dbReference type="STRING" id="504805.SAMN05421505_109145"/>
<dbReference type="SUPFAM" id="SSF52743">
    <property type="entry name" value="Subtilisin-like"/>
    <property type="match status" value="1"/>
</dbReference>
<dbReference type="GO" id="GO:0004252">
    <property type="term" value="F:serine-type endopeptidase activity"/>
    <property type="evidence" value="ECO:0007669"/>
    <property type="project" value="UniProtKB-UniRule"/>
</dbReference>
<accession>A0A1G7Y9X8</accession>
<dbReference type="PROSITE" id="PS51892">
    <property type="entry name" value="SUBTILASE"/>
    <property type="match status" value="1"/>
</dbReference>
<keyword evidence="11" id="KW-1185">Reference proteome</keyword>
<protein>
    <submittedName>
        <fullName evidence="10">Type VII secretion-associated serine protease mycosin</fullName>
    </submittedName>
</protein>
<evidence type="ECO:0000259" key="9">
    <source>
        <dbReference type="Pfam" id="PF00082"/>
    </source>
</evidence>